<keyword evidence="1" id="KW-0460">Magnesium</keyword>
<name>A0ABY9RAS9_9FLAO</name>
<keyword evidence="1" id="KW-0067">ATP-binding</keyword>
<dbReference type="InterPro" id="IPR037171">
    <property type="entry name" value="NagB/RpiA_transferase-like"/>
</dbReference>
<dbReference type="Proteomes" id="UP001180481">
    <property type="component" value="Chromosome"/>
</dbReference>
<evidence type="ECO:0000256" key="1">
    <source>
        <dbReference type="RuleBase" id="RU361279"/>
    </source>
</evidence>
<keyword evidence="1" id="KW-0547">Nucleotide-binding</keyword>
<dbReference type="NCBIfam" id="TIGR02727">
    <property type="entry name" value="MTHFS_bact"/>
    <property type="match status" value="1"/>
</dbReference>
<dbReference type="Pfam" id="PF01812">
    <property type="entry name" value="5-FTHF_cyc-lig"/>
    <property type="match status" value="1"/>
</dbReference>
<evidence type="ECO:0000313" key="3">
    <source>
        <dbReference type="Proteomes" id="UP001180481"/>
    </source>
</evidence>
<keyword evidence="3" id="KW-1185">Reference proteome</keyword>
<protein>
    <recommendedName>
        <fullName evidence="1">5-formyltetrahydrofolate cyclo-ligase</fullName>
        <ecNumber evidence="1">6.3.3.2</ecNumber>
    </recommendedName>
</protein>
<evidence type="ECO:0000313" key="2">
    <source>
        <dbReference type="EMBL" id="WMW77923.1"/>
    </source>
</evidence>
<reference evidence="2" key="1">
    <citation type="submission" date="2023-09" db="EMBL/GenBank/DDBJ databases">
        <title>Flavobacterium sp. 20NA77.7 isolated from freshwater.</title>
        <authorList>
            <person name="Le V."/>
            <person name="Ko S.-R."/>
            <person name="Ahn C.-Y."/>
            <person name="Oh H.-M."/>
        </authorList>
    </citation>
    <scope>NUCLEOTIDE SEQUENCE</scope>
    <source>
        <strain evidence="2">20NA77.7</strain>
    </source>
</reference>
<dbReference type="PANTHER" id="PTHR23407:SF11">
    <property type="entry name" value="CHROMOSOME UNDETERMINED SCAFFOLD_24, WHOLE GENOME SHOTGUN SEQUENCE"/>
    <property type="match status" value="1"/>
</dbReference>
<dbReference type="GO" id="GO:0030272">
    <property type="term" value="F:5-formyltetrahydrofolate cyclo-ligase activity"/>
    <property type="evidence" value="ECO:0007669"/>
    <property type="project" value="UniProtKB-EC"/>
</dbReference>
<dbReference type="PANTHER" id="PTHR23407">
    <property type="entry name" value="ATPASE INHIBITOR/5-FORMYLTETRAHYDROFOLATE CYCLO-LIGASE"/>
    <property type="match status" value="1"/>
</dbReference>
<dbReference type="SUPFAM" id="SSF100950">
    <property type="entry name" value="NagB/RpiA/CoA transferase-like"/>
    <property type="match status" value="1"/>
</dbReference>
<dbReference type="Gene3D" id="3.40.50.10420">
    <property type="entry name" value="NagB/RpiA/CoA transferase-like"/>
    <property type="match status" value="1"/>
</dbReference>
<keyword evidence="1" id="KW-0479">Metal-binding</keyword>
<accession>A0ABY9RAS9</accession>
<dbReference type="EC" id="6.3.3.2" evidence="1"/>
<dbReference type="RefSeq" id="WP_309532253.1">
    <property type="nucleotide sequence ID" value="NZ_CP133721.1"/>
</dbReference>
<comment type="catalytic activity">
    <reaction evidence="1">
        <text>(6S)-5-formyl-5,6,7,8-tetrahydrofolate + ATP = (6R)-5,10-methenyltetrahydrofolate + ADP + phosphate</text>
        <dbReference type="Rhea" id="RHEA:10488"/>
        <dbReference type="ChEBI" id="CHEBI:30616"/>
        <dbReference type="ChEBI" id="CHEBI:43474"/>
        <dbReference type="ChEBI" id="CHEBI:57455"/>
        <dbReference type="ChEBI" id="CHEBI:57457"/>
        <dbReference type="ChEBI" id="CHEBI:456216"/>
        <dbReference type="EC" id="6.3.3.2"/>
    </reaction>
</comment>
<comment type="cofactor">
    <cofactor evidence="1">
        <name>Mg(2+)</name>
        <dbReference type="ChEBI" id="CHEBI:18420"/>
    </cofactor>
</comment>
<dbReference type="PIRSF" id="PIRSF006806">
    <property type="entry name" value="FTHF_cligase"/>
    <property type="match status" value="1"/>
</dbReference>
<keyword evidence="2" id="KW-0436">Ligase</keyword>
<sequence>MIKKEVRQKYKLLRQELPTDQVEEKSLAIANQVLQLDCWDKTTYHIFLPIVSQKEVNTEYILQILAGKDKNIVVSKADFETREMTHFLLTDATKIKENHYQIPEPVDGIEVPSYKIDVVFVPLLAYDGKGNRVGYGKGFYDKFLASCRPDCIKIGLSFFTPEQSVESVDLLDVKLDFCVTPDTIYRF</sequence>
<gene>
    <name evidence="2" type="ORF">RF683_00325</name>
</gene>
<dbReference type="EMBL" id="CP133721">
    <property type="protein sequence ID" value="WMW77923.1"/>
    <property type="molecule type" value="Genomic_DNA"/>
</dbReference>
<dbReference type="InterPro" id="IPR024185">
    <property type="entry name" value="FTHF_cligase-like_sf"/>
</dbReference>
<organism evidence="2 3">
    <name type="scientific">Flavobacterium nakdongensis</name>
    <dbReference type="NCBI Taxonomy" id="3073563"/>
    <lineage>
        <taxon>Bacteria</taxon>
        <taxon>Pseudomonadati</taxon>
        <taxon>Bacteroidota</taxon>
        <taxon>Flavobacteriia</taxon>
        <taxon>Flavobacteriales</taxon>
        <taxon>Flavobacteriaceae</taxon>
        <taxon>Flavobacterium</taxon>
    </lineage>
</organism>
<dbReference type="InterPro" id="IPR002698">
    <property type="entry name" value="FTHF_cligase"/>
</dbReference>
<comment type="similarity">
    <text evidence="1">Belongs to the 5-formyltetrahydrofolate cyclo-ligase family.</text>
</comment>
<proteinExistence type="inferred from homology"/>